<name>A0A9Q1KMY7_9CARY</name>
<reference evidence="1" key="1">
    <citation type="submission" date="2022-04" db="EMBL/GenBank/DDBJ databases">
        <title>Carnegiea gigantea Genome sequencing and assembly v2.</title>
        <authorList>
            <person name="Copetti D."/>
            <person name="Sanderson M.J."/>
            <person name="Burquez A."/>
            <person name="Wojciechowski M.F."/>
        </authorList>
    </citation>
    <scope>NUCLEOTIDE SEQUENCE</scope>
    <source>
        <strain evidence="1">SGP5-SGP5p</strain>
        <tissue evidence="1">Aerial part</tissue>
    </source>
</reference>
<dbReference type="EMBL" id="JAKOGI010000072">
    <property type="protein sequence ID" value="KAJ8445701.1"/>
    <property type="molecule type" value="Genomic_DNA"/>
</dbReference>
<dbReference type="Proteomes" id="UP001153076">
    <property type="component" value="Unassembled WGS sequence"/>
</dbReference>
<accession>A0A9Q1KMY7</accession>
<keyword evidence="2" id="KW-1185">Reference proteome</keyword>
<organism evidence="1 2">
    <name type="scientific">Carnegiea gigantea</name>
    <dbReference type="NCBI Taxonomy" id="171969"/>
    <lineage>
        <taxon>Eukaryota</taxon>
        <taxon>Viridiplantae</taxon>
        <taxon>Streptophyta</taxon>
        <taxon>Embryophyta</taxon>
        <taxon>Tracheophyta</taxon>
        <taxon>Spermatophyta</taxon>
        <taxon>Magnoliopsida</taxon>
        <taxon>eudicotyledons</taxon>
        <taxon>Gunneridae</taxon>
        <taxon>Pentapetalae</taxon>
        <taxon>Caryophyllales</taxon>
        <taxon>Cactineae</taxon>
        <taxon>Cactaceae</taxon>
        <taxon>Cactoideae</taxon>
        <taxon>Echinocereeae</taxon>
        <taxon>Carnegiea</taxon>
    </lineage>
</organism>
<proteinExistence type="predicted"/>
<evidence type="ECO:0000313" key="1">
    <source>
        <dbReference type="EMBL" id="KAJ8445701.1"/>
    </source>
</evidence>
<protein>
    <submittedName>
        <fullName evidence="1">Uncharacterized protein</fullName>
    </submittedName>
</protein>
<comment type="caution">
    <text evidence="1">The sequence shown here is derived from an EMBL/GenBank/DDBJ whole genome shotgun (WGS) entry which is preliminary data.</text>
</comment>
<dbReference type="AlphaFoldDB" id="A0A9Q1KMY7"/>
<gene>
    <name evidence="1" type="ORF">Cgig2_026028</name>
</gene>
<sequence length="157" mass="17637">MLEGLRWQFFEAFLQSHRGAILELFRKILPGATQIGLGITPEFSIKWDFSPSIFSTGSSIMAFPPFDSTEAVAIRVRNSFHWEWKVPSRPPTPLPKDYLSLCPDFDRATAEEVAQGANIPEIVQATFYSMVVNVVVEHNVICNFSASIIMGMLEALR</sequence>
<evidence type="ECO:0000313" key="2">
    <source>
        <dbReference type="Proteomes" id="UP001153076"/>
    </source>
</evidence>